<evidence type="ECO:0000313" key="2">
    <source>
        <dbReference type="Proteomes" id="UP000887116"/>
    </source>
</evidence>
<sequence length="93" mass="10770">MIEISNSKDSQIIKDPINFKRSIYLSINHSHGSNRSEPLIQGTFYFNTRTLVYLSELNFAVVTPHTDNLQCIQLYSSDKLILGFQFGDRLYRP</sequence>
<keyword evidence="2" id="KW-1185">Reference proteome</keyword>
<evidence type="ECO:0000313" key="1">
    <source>
        <dbReference type="EMBL" id="GFR08684.1"/>
    </source>
</evidence>
<organism evidence="1 2">
    <name type="scientific">Trichonephila clavata</name>
    <name type="common">Joro spider</name>
    <name type="synonym">Nephila clavata</name>
    <dbReference type="NCBI Taxonomy" id="2740835"/>
    <lineage>
        <taxon>Eukaryota</taxon>
        <taxon>Metazoa</taxon>
        <taxon>Ecdysozoa</taxon>
        <taxon>Arthropoda</taxon>
        <taxon>Chelicerata</taxon>
        <taxon>Arachnida</taxon>
        <taxon>Araneae</taxon>
        <taxon>Araneomorphae</taxon>
        <taxon>Entelegynae</taxon>
        <taxon>Araneoidea</taxon>
        <taxon>Nephilidae</taxon>
        <taxon>Trichonephila</taxon>
    </lineage>
</organism>
<protein>
    <submittedName>
        <fullName evidence="1">Uncharacterized protein</fullName>
    </submittedName>
</protein>
<dbReference type="Proteomes" id="UP000887116">
    <property type="component" value="Unassembled WGS sequence"/>
</dbReference>
<comment type="caution">
    <text evidence="1">The sequence shown here is derived from an EMBL/GenBank/DDBJ whole genome shotgun (WGS) entry which is preliminary data.</text>
</comment>
<dbReference type="EMBL" id="BMAO01016446">
    <property type="protein sequence ID" value="GFR08684.1"/>
    <property type="molecule type" value="Genomic_DNA"/>
</dbReference>
<gene>
    <name evidence="1" type="ORF">TNCT_545831</name>
</gene>
<dbReference type="AlphaFoldDB" id="A0A8X6GS24"/>
<accession>A0A8X6GS24</accession>
<name>A0A8X6GS24_TRICU</name>
<proteinExistence type="predicted"/>
<reference evidence="1" key="1">
    <citation type="submission" date="2020-07" db="EMBL/GenBank/DDBJ databases">
        <title>Multicomponent nature underlies the extraordinary mechanical properties of spider dragline silk.</title>
        <authorList>
            <person name="Kono N."/>
            <person name="Nakamura H."/>
            <person name="Mori M."/>
            <person name="Yoshida Y."/>
            <person name="Ohtoshi R."/>
            <person name="Malay A.D."/>
            <person name="Moran D.A.P."/>
            <person name="Tomita M."/>
            <person name="Numata K."/>
            <person name="Arakawa K."/>
        </authorList>
    </citation>
    <scope>NUCLEOTIDE SEQUENCE</scope>
</reference>